<dbReference type="STRING" id="1121927.GOHSU_41_00130"/>
<dbReference type="Gene3D" id="3.10.450.50">
    <property type="match status" value="1"/>
</dbReference>
<dbReference type="Proteomes" id="UP000053405">
    <property type="component" value="Unassembled WGS sequence"/>
</dbReference>
<keyword evidence="2" id="KW-1133">Transmembrane helix</keyword>
<dbReference type="SUPFAM" id="SSF54427">
    <property type="entry name" value="NTF2-like"/>
    <property type="match status" value="1"/>
</dbReference>
<feature type="region of interest" description="Disordered" evidence="1">
    <location>
        <begin position="21"/>
        <end position="60"/>
    </location>
</feature>
<evidence type="ECO:0000256" key="2">
    <source>
        <dbReference type="SAM" id="Phobius"/>
    </source>
</evidence>
<organism evidence="3 4">
    <name type="scientific">Gordonia hirsuta DSM 44140 = NBRC 16056</name>
    <dbReference type="NCBI Taxonomy" id="1121927"/>
    <lineage>
        <taxon>Bacteria</taxon>
        <taxon>Bacillati</taxon>
        <taxon>Actinomycetota</taxon>
        <taxon>Actinomycetes</taxon>
        <taxon>Mycobacteriales</taxon>
        <taxon>Gordoniaceae</taxon>
        <taxon>Gordonia</taxon>
    </lineage>
</organism>
<proteinExistence type="predicted"/>
<evidence type="ECO:0000313" key="4">
    <source>
        <dbReference type="Proteomes" id="UP000053405"/>
    </source>
</evidence>
<sequence>MPTSDNDKTSAVKKVVDAFRARRAGEQVPDDQAAKSTAPRTPVVKIEPGQALGGGGAEAPTQAFAVPAELTGSAGEVTEEIVTDEVAVPQTDAETEDAESEAAESESEADIPADEAPVDEALVDQTPTDQTTADETPEAEAANEAGGGSGSTPKTGDDADEDAADTGDAADAQREVEVTAGGISHETVVAVDGAGDRAEVAPRTAVESVHPDELERPGIVEQPLDLTPGDDATDTAQIALPEQAKTDTIAVAGGTAPAPGAAAAGAAAAAATAGAGATAAPADERAGEWSSTPHQPEVIAPTTPPAETKSRAKLGALLAALIALIVAGVLIWWFVFHTSPQNRAADAARTYQTAMNDGDLSKLQSITCGEEQKYYQSVSPEEFRKAFESQQARNQMMAFKNVTGVAVDGNTARVGVDVYSIGDPDVTTSAQITLHRIDGDWKVCDKP</sequence>
<dbReference type="OrthoDB" id="4485830at2"/>
<keyword evidence="2" id="KW-0812">Transmembrane</keyword>
<feature type="transmembrane region" description="Helical" evidence="2">
    <location>
        <begin position="314"/>
        <end position="335"/>
    </location>
</feature>
<dbReference type="AlphaFoldDB" id="L7LCN7"/>
<accession>L7LCN7</accession>
<dbReference type="RefSeq" id="WP_005942688.1">
    <property type="nucleotide sequence ID" value="NZ_ATVK01000021.1"/>
</dbReference>
<reference evidence="3 4" key="1">
    <citation type="submission" date="2012-12" db="EMBL/GenBank/DDBJ databases">
        <title>Whole genome shotgun sequence of Gordonia hirsuta NBRC 16056.</title>
        <authorList>
            <person name="Isaki-Nakamura S."/>
            <person name="Hosoyama A."/>
            <person name="Tsuchikane K."/>
            <person name="Katsumata H."/>
            <person name="Baba S."/>
            <person name="Yamazaki S."/>
            <person name="Fujita N."/>
        </authorList>
    </citation>
    <scope>NUCLEOTIDE SEQUENCE [LARGE SCALE GENOMIC DNA]</scope>
    <source>
        <strain evidence="3 4">NBRC 16056</strain>
    </source>
</reference>
<protein>
    <recommendedName>
        <fullName evidence="5">DUF4878 domain-containing protein</fullName>
    </recommendedName>
</protein>
<gene>
    <name evidence="3" type="ORF">GOHSU_41_00130</name>
</gene>
<comment type="caution">
    <text evidence="3">The sequence shown here is derived from an EMBL/GenBank/DDBJ whole genome shotgun (WGS) entry which is preliminary data.</text>
</comment>
<feature type="region of interest" description="Disordered" evidence="1">
    <location>
        <begin position="81"/>
        <end position="184"/>
    </location>
</feature>
<dbReference type="eggNOG" id="COG3115">
    <property type="taxonomic scope" value="Bacteria"/>
</dbReference>
<feature type="region of interest" description="Disordered" evidence="1">
    <location>
        <begin position="278"/>
        <end position="307"/>
    </location>
</feature>
<evidence type="ECO:0000256" key="1">
    <source>
        <dbReference type="SAM" id="MobiDB-lite"/>
    </source>
</evidence>
<dbReference type="InterPro" id="IPR032710">
    <property type="entry name" value="NTF2-like_dom_sf"/>
</dbReference>
<evidence type="ECO:0000313" key="3">
    <source>
        <dbReference type="EMBL" id="GAC58476.1"/>
    </source>
</evidence>
<evidence type="ECO:0008006" key="5">
    <source>
        <dbReference type="Google" id="ProtNLM"/>
    </source>
</evidence>
<feature type="compositionally biased region" description="Acidic residues" evidence="1">
    <location>
        <begin position="93"/>
        <end position="122"/>
    </location>
</feature>
<dbReference type="EMBL" id="BANT01000041">
    <property type="protein sequence ID" value="GAC58476.1"/>
    <property type="molecule type" value="Genomic_DNA"/>
</dbReference>
<feature type="compositionally biased region" description="Low complexity" evidence="1">
    <location>
        <begin position="125"/>
        <end position="144"/>
    </location>
</feature>
<keyword evidence="2" id="KW-0472">Membrane</keyword>
<keyword evidence="4" id="KW-1185">Reference proteome</keyword>
<name>L7LCN7_9ACTN</name>